<gene>
    <name evidence="1" type="ORF">H6P81_015977</name>
</gene>
<organism evidence="1 2">
    <name type="scientific">Aristolochia fimbriata</name>
    <name type="common">White veined hardy Dutchman's pipe vine</name>
    <dbReference type="NCBI Taxonomy" id="158543"/>
    <lineage>
        <taxon>Eukaryota</taxon>
        <taxon>Viridiplantae</taxon>
        <taxon>Streptophyta</taxon>
        <taxon>Embryophyta</taxon>
        <taxon>Tracheophyta</taxon>
        <taxon>Spermatophyta</taxon>
        <taxon>Magnoliopsida</taxon>
        <taxon>Magnoliidae</taxon>
        <taxon>Piperales</taxon>
        <taxon>Aristolochiaceae</taxon>
        <taxon>Aristolochia</taxon>
    </lineage>
</organism>
<comment type="caution">
    <text evidence="1">The sequence shown here is derived from an EMBL/GenBank/DDBJ whole genome shotgun (WGS) entry which is preliminary data.</text>
</comment>
<dbReference type="EMBL" id="JAINDJ010000006">
    <property type="protein sequence ID" value="KAG9444637.1"/>
    <property type="molecule type" value="Genomic_DNA"/>
</dbReference>
<protein>
    <recommendedName>
        <fullName evidence="3">Secreted protein</fullName>
    </recommendedName>
</protein>
<sequence length="139" mass="14661">MALFWLRHAGGASASRTAAHAQWCTLDIALSGASGRMSRSLVVAVFPSFATDLPRPCWVAGIPWCTGGRNRASAFSPPGVVSRPGVLERPDATKCSWTHVNAAVPVDLVGFAKRVRSPNFCLIVDAPSPVLRLFASGAC</sequence>
<evidence type="ECO:0000313" key="1">
    <source>
        <dbReference type="EMBL" id="KAG9444637.1"/>
    </source>
</evidence>
<accession>A0AAV7E723</accession>
<name>A0AAV7E723_ARIFI</name>
<dbReference type="Proteomes" id="UP000825729">
    <property type="component" value="Unassembled WGS sequence"/>
</dbReference>
<keyword evidence="2" id="KW-1185">Reference proteome</keyword>
<evidence type="ECO:0000313" key="2">
    <source>
        <dbReference type="Proteomes" id="UP000825729"/>
    </source>
</evidence>
<dbReference type="AlphaFoldDB" id="A0AAV7E723"/>
<reference evidence="1 2" key="1">
    <citation type="submission" date="2021-07" db="EMBL/GenBank/DDBJ databases">
        <title>The Aristolochia fimbriata genome: insights into angiosperm evolution, floral development and chemical biosynthesis.</title>
        <authorList>
            <person name="Jiao Y."/>
        </authorList>
    </citation>
    <scope>NUCLEOTIDE SEQUENCE [LARGE SCALE GENOMIC DNA]</scope>
    <source>
        <strain evidence="1">IBCAS-2021</strain>
        <tissue evidence="1">Leaf</tissue>
    </source>
</reference>
<proteinExistence type="predicted"/>
<evidence type="ECO:0008006" key="3">
    <source>
        <dbReference type="Google" id="ProtNLM"/>
    </source>
</evidence>